<name>A0A239HVB2_9ACTN</name>
<keyword evidence="1" id="KW-0812">Transmembrane</keyword>
<feature type="transmembrane region" description="Helical" evidence="1">
    <location>
        <begin position="112"/>
        <end position="129"/>
    </location>
</feature>
<evidence type="ECO:0000313" key="2">
    <source>
        <dbReference type="EMBL" id="SNS85257.1"/>
    </source>
</evidence>
<organism evidence="2 3">
    <name type="scientific">Actinomadura meyerae</name>
    <dbReference type="NCBI Taxonomy" id="240840"/>
    <lineage>
        <taxon>Bacteria</taxon>
        <taxon>Bacillati</taxon>
        <taxon>Actinomycetota</taxon>
        <taxon>Actinomycetes</taxon>
        <taxon>Streptosporangiales</taxon>
        <taxon>Thermomonosporaceae</taxon>
        <taxon>Actinomadura</taxon>
    </lineage>
</organism>
<dbReference type="EMBL" id="FZOR01000010">
    <property type="protein sequence ID" value="SNS85257.1"/>
    <property type="molecule type" value="Genomic_DNA"/>
</dbReference>
<keyword evidence="1" id="KW-1133">Transmembrane helix</keyword>
<gene>
    <name evidence="2" type="ORF">SAMN05443665_1010171</name>
</gene>
<sequence length="170" mass="16971">MENNASGPWNILVNTALGLMFALGIAVTAFMLAVSWGGASWLFTTAVAAVVSALALLRGRRRVWPAAAALTVAAVAIGASQAADLPQEPAPTTALALAVLIGSALRALPTWSAACIAVGGVAVIALGWFSGPSAVTALATILMAGGLVAGPLLRAFAPVRSSGAPITWRT</sequence>
<keyword evidence="1" id="KW-0472">Membrane</keyword>
<keyword evidence="3" id="KW-1185">Reference proteome</keyword>
<dbReference type="OrthoDB" id="3394023at2"/>
<dbReference type="AlphaFoldDB" id="A0A239HVB2"/>
<reference evidence="2 3" key="1">
    <citation type="submission" date="2017-06" db="EMBL/GenBank/DDBJ databases">
        <authorList>
            <person name="Kim H.J."/>
            <person name="Triplett B.A."/>
        </authorList>
    </citation>
    <scope>NUCLEOTIDE SEQUENCE [LARGE SCALE GENOMIC DNA]</scope>
    <source>
        <strain evidence="2 3">DSM 44715</strain>
    </source>
</reference>
<evidence type="ECO:0008006" key="4">
    <source>
        <dbReference type="Google" id="ProtNLM"/>
    </source>
</evidence>
<proteinExistence type="predicted"/>
<accession>A0A239HVB2</accession>
<feature type="transmembrane region" description="Helical" evidence="1">
    <location>
        <begin position="12"/>
        <end position="33"/>
    </location>
</feature>
<protein>
    <recommendedName>
        <fullName evidence="4">Metal transporter</fullName>
    </recommendedName>
</protein>
<evidence type="ECO:0000256" key="1">
    <source>
        <dbReference type="SAM" id="Phobius"/>
    </source>
</evidence>
<feature type="transmembrane region" description="Helical" evidence="1">
    <location>
        <begin position="135"/>
        <end position="153"/>
    </location>
</feature>
<feature type="transmembrane region" description="Helical" evidence="1">
    <location>
        <begin position="64"/>
        <end position="83"/>
    </location>
</feature>
<feature type="transmembrane region" description="Helical" evidence="1">
    <location>
        <begin position="39"/>
        <end position="57"/>
    </location>
</feature>
<dbReference type="Proteomes" id="UP000198318">
    <property type="component" value="Unassembled WGS sequence"/>
</dbReference>
<evidence type="ECO:0000313" key="3">
    <source>
        <dbReference type="Proteomes" id="UP000198318"/>
    </source>
</evidence>